<dbReference type="OrthoDB" id="6194521at2"/>
<evidence type="ECO:0000259" key="1">
    <source>
        <dbReference type="PROSITE" id="PS51154"/>
    </source>
</evidence>
<dbReference type="KEGG" id="cha:CHAB381_1005"/>
<evidence type="ECO:0000313" key="2">
    <source>
        <dbReference type="EMBL" id="ABS52490.1"/>
    </source>
</evidence>
<dbReference type="EMBL" id="CP000776">
    <property type="protein sequence ID" value="ABS52490.1"/>
    <property type="molecule type" value="Genomic_DNA"/>
</dbReference>
<protein>
    <submittedName>
        <fullName evidence="2">Protein in sno 5'region (ORF7)</fullName>
    </submittedName>
</protein>
<dbReference type="Gene3D" id="3.40.220.10">
    <property type="entry name" value="Leucine Aminopeptidase, subunit E, domain 1"/>
    <property type="match status" value="1"/>
</dbReference>
<dbReference type="InterPro" id="IPR043472">
    <property type="entry name" value="Macro_dom-like"/>
</dbReference>
<dbReference type="HOGENOM" id="CLU_3197301_0_0_7"/>
<sequence>MTVKLGDIVKQKADYALNPSNTKMLLGSGVFMAFYRNCGGTVLQE</sequence>
<dbReference type="STRING" id="360107.CHAB381_1005"/>
<keyword evidence="3" id="KW-1185">Reference proteome</keyword>
<dbReference type="InterPro" id="IPR002589">
    <property type="entry name" value="Macro_dom"/>
</dbReference>
<evidence type="ECO:0000313" key="3">
    <source>
        <dbReference type="Proteomes" id="UP000002407"/>
    </source>
</evidence>
<reference evidence="3" key="1">
    <citation type="submission" date="2007-07" db="EMBL/GenBank/DDBJ databases">
        <title>Complete genome sequence of Campylobacter hominis ATCC BAA-381, a commensal isolated from the human gastrointestinal tract.</title>
        <authorList>
            <person name="Fouts D.E."/>
            <person name="Mongodin E.F."/>
            <person name="Puiu D."/>
            <person name="Sebastian Y."/>
            <person name="Miller W.G."/>
            <person name="Mandrell R.E."/>
            <person name="Nelson K.E."/>
        </authorList>
    </citation>
    <scope>NUCLEOTIDE SEQUENCE [LARGE SCALE GENOMIC DNA]</scope>
    <source>
        <strain evidence="3">ATCC BAA-381 / LMG 19568 / NCTC 13146 / CH001A</strain>
    </source>
</reference>
<dbReference type="AlphaFoldDB" id="A7I225"/>
<dbReference type="RefSeq" id="WP_012108862.1">
    <property type="nucleotide sequence ID" value="NC_009714.1"/>
</dbReference>
<feature type="domain" description="Macro" evidence="1">
    <location>
        <begin position="1"/>
        <end position="45"/>
    </location>
</feature>
<dbReference type="PROSITE" id="PS51154">
    <property type="entry name" value="MACRO"/>
    <property type="match status" value="1"/>
</dbReference>
<dbReference type="Proteomes" id="UP000002407">
    <property type="component" value="Chromosome"/>
</dbReference>
<gene>
    <name evidence="2" type="ordered locus">CHAB381_1005</name>
</gene>
<proteinExistence type="predicted"/>
<accession>A7I225</accession>
<organism evidence="2 3">
    <name type="scientific">Campylobacter hominis (strain ATCC BAA-381 / DSM 21671 / CCUG 45161 / LMG 19568 / NCTC 13146 / CH001A)</name>
    <dbReference type="NCBI Taxonomy" id="360107"/>
    <lineage>
        <taxon>Bacteria</taxon>
        <taxon>Pseudomonadati</taxon>
        <taxon>Campylobacterota</taxon>
        <taxon>Epsilonproteobacteria</taxon>
        <taxon>Campylobacterales</taxon>
        <taxon>Campylobacteraceae</taxon>
        <taxon>Campylobacter</taxon>
    </lineage>
</organism>
<dbReference type="SUPFAM" id="SSF52949">
    <property type="entry name" value="Macro domain-like"/>
    <property type="match status" value="1"/>
</dbReference>
<name>A7I225_CAMHC</name>